<evidence type="ECO:0000313" key="2">
    <source>
        <dbReference type="EMBL" id="MFA0791152.1"/>
    </source>
</evidence>
<keyword evidence="1" id="KW-1133">Transmembrane helix</keyword>
<evidence type="ECO:0008006" key="4">
    <source>
        <dbReference type="Google" id="ProtNLM"/>
    </source>
</evidence>
<sequence length="583" mass="66522">MGKRLTLLWLLITLLASSYIRADFISLSGAETAPNIAEVEILSHSLRVTLEISAADADAFWPGITPSESIYEIARFAQTHKEIAFEVHSPKGRIIPSNTSVRIAQRKPRYSPFAGKVDPRTGLHLPELPSDKTILLATLEFPIQELKNLKLHPPLDNDGIASATIGFTSQHGRTPVSGFHYLSRIESLKIDREDPWNTRFENQDINPHNRYPLRSFLYVEPRQVRHEILLRPRDLLQWTAQPFDAWQTLTREKRAFLQRTTEEFLQNKNPTTIDQELSIPISTEILFLKANNIGFTTVKHDEQIEIGSLLIGYREKFSIKELPQSVTVDWKLFTETINSVPTLIQDPAGPFPTHVVPDFPDIQWRNYLYDYRAPNSDPVPVKTPNAVIPMAVLFSFCFAVFFILTLRSKKMETKNKHPILFYSVVIICAVPIYYALPGELRIPLPGTINTKALEEITETLLIRLSAAYEEPENEELKLQLANLVSRDNFDKTLSNLSQVYQPQTSTGNQGSVKSIGDLEVEYADQTFENGSKTFRIIGKWRSITEDYSWGHMEQLPRETRASIEITQSDNYWKISAFTPLSIR</sequence>
<dbReference type="Proteomes" id="UP001569414">
    <property type="component" value="Unassembled WGS sequence"/>
</dbReference>
<keyword evidence="1" id="KW-0472">Membrane</keyword>
<comment type="caution">
    <text evidence="2">The sequence shown here is derived from an EMBL/GenBank/DDBJ whole genome shotgun (WGS) entry which is preliminary data.</text>
</comment>
<evidence type="ECO:0000256" key="1">
    <source>
        <dbReference type="SAM" id="Phobius"/>
    </source>
</evidence>
<dbReference type="EMBL" id="JBGMEL010000010">
    <property type="protein sequence ID" value="MFA0791152.1"/>
    <property type="molecule type" value="Genomic_DNA"/>
</dbReference>
<protein>
    <recommendedName>
        <fullName evidence="4">Oxygen tolerance</fullName>
    </recommendedName>
</protein>
<proteinExistence type="predicted"/>
<name>A0ABV4NP38_9GAMM</name>
<dbReference type="RefSeq" id="WP_371843646.1">
    <property type="nucleotide sequence ID" value="NZ_JBGMEL010000010.1"/>
</dbReference>
<organism evidence="2 3">
    <name type="scientific">Microbulbifer echini</name>
    <dbReference type="NCBI Taxonomy" id="1529067"/>
    <lineage>
        <taxon>Bacteria</taxon>
        <taxon>Pseudomonadati</taxon>
        <taxon>Pseudomonadota</taxon>
        <taxon>Gammaproteobacteria</taxon>
        <taxon>Cellvibrionales</taxon>
        <taxon>Microbulbiferaceae</taxon>
        <taxon>Microbulbifer</taxon>
    </lineage>
</organism>
<feature type="transmembrane region" description="Helical" evidence="1">
    <location>
        <begin position="386"/>
        <end position="407"/>
    </location>
</feature>
<reference evidence="2 3" key="1">
    <citation type="submission" date="2024-08" db="EMBL/GenBank/DDBJ databases">
        <authorList>
            <person name="Ishaq N."/>
        </authorList>
    </citation>
    <scope>NUCLEOTIDE SEQUENCE [LARGE SCALE GENOMIC DNA]</scope>
    <source>
        <strain evidence="2 3">JCM 30400</strain>
    </source>
</reference>
<accession>A0ABV4NP38</accession>
<keyword evidence="1" id="KW-0812">Transmembrane</keyword>
<gene>
    <name evidence="2" type="ORF">ACCI51_11400</name>
</gene>
<evidence type="ECO:0000313" key="3">
    <source>
        <dbReference type="Proteomes" id="UP001569414"/>
    </source>
</evidence>
<keyword evidence="3" id="KW-1185">Reference proteome</keyword>
<feature type="transmembrane region" description="Helical" evidence="1">
    <location>
        <begin position="419"/>
        <end position="436"/>
    </location>
</feature>